<feature type="domain" description="CBS" evidence="3">
    <location>
        <begin position="7"/>
        <end position="66"/>
    </location>
</feature>
<protein>
    <submittedName>
        <fullName evidence="4">HPP family protein</fullName>
    </submittedName>
</protein>
<reference evidence="5" key="1">
    <citation type="journal article" date="2019" name="Int. J. Syst. Evol. Microbiol.">
        <title>The Global Catalogue of Microorganisms (GCM) 10K type strain sequencing project: providing services to taxonomists for standard genome sequencing and annotation.</title>
        <authorList>
            <consortium name="The Broad Institute Genomics Platform"/>
            <consortium name="The Broad Institute Genome Sequencing Center for Infectious Disease"/>
            <person name="Wu L."/>
            <person name="Ma J."/>
        </authorList>
    </citation>
    <scope>NUCLEOTIDE SEQUENCE [LARGE SCALE GENOMIC DNA]</scope>
    <source>
        <strain evidence="5">KACC 13778</strain>
    </source>
</reference>
<dbReference type="InterPro" id="IPR000644">
    <property type="entry name" value="CBS_dom"/>
</dbReference>
<evidence type="ECO:0000259" key="3">
    <source>
        <dbReference type="PROSITE" id="PS51371"/>
    </source>
</evidence>
<dbReference type="EMBL" id="JBHSMD010000011">
    <property type="protein sequence ID" value="MFC5495696.1"/>
    <property type="molecule type" value="Genomic_DNA"/>
</dbReference>
<comment type="caution">
    <text evidence="4">The sequence shown here is derived from an EMBL/GenBank/DDBJ whole genome shotgun (WGS) entry which is preliminary data.</text>
</comment>
<evidence type="ECO:0000313" key="5">
    <source>
        <dbReference type="Proteomes" id="UP001595956"/>
    </source>
</evidence>
<dbReference type="Proteomes" id="UP001595956">
    <property type="component" value="Unassembled WGS sequence"/>
</dbReference>
<name>A0ABW0N602_9ACTN</name>
<dbReference type="InterPro" id="IPR051257">
    <property type="entry name" value="Diverse_CBS-Domain"/>
</dbReference>
<keyword evidence="5" id="KW-1185">Reference proteome</keyword>
<dbReference type="PROSITE" id="PS51371">
    <property type="entry name" value="CBS"/>
    <property type="match status" value="2"/>
</dbReference>
<dbReference type="Pfam" id="PF00571">
    <property type="entry name" value="CBS"/>
    <property type="match status" value="2"/>
</dbReference>
<evidence type="ECO:0000313" key="4">
    <source>
        <dbReference type="EMBL" id="MFC5495696.1"/>
    </source>
</evidence>
<dbReference type="PANTHER" id="PTHR43080">
    <property type="entry name" value="CBS DOMAIN-CONTAINING PROTEIN CBSX3, MITOCHONDRIAL"/>
    <property type="match status" value="1"/>
</dbReference>
<keyword evidence="1 2" id="KW-0129">CBS domain</keyword>
<dbReference type="RefSeq" id="WP_345182172.1">
    <property type="nucleotide sequence ID" value="NZ_BAABFQ010000010.1"/>
</dbReference>
<sequence length="196" mass="20823">MLVRDLMTPGPATVRPSAHLKEALTTLARLGITSLPVVDDHGRVCGIVSEADLIREAVARDPRAPEHPVTVEPLFQPRTVEDVYTRVAASVRVDDDVADAVETMVAISAKSLPVLDEHGRLVGILSRSDVVRALARADEAIAADIDQLLASLGRADWLVEVDEGVAEISGPDGPAERSLAYVAARTVAGVVEVRVD</sequence>
<evidence type="ECO:0000256" key="2">
    <source>
        <dbReference type="PROSITE-ProRule" id="PRU00703"/>
    </source>
</evidence>
<proteinExistence type="predicted"/>
<dbReference type="PANTHER" id="PTHR43080:SF2">
    <property type="entry name" value="CBS DOMAIN-CONTAINING PROTEIN"/>
    <property type="match status" value="1"/>
</dbReference>
<accession>A0ABW0N602</accession>
<dbReference type="Gene3D" id="3.10.580.10">
    <property type="entry name" value="CBS-domain"/>
    <property type="match status" value="1"/>
</dbReference>
<gene>
    <name evidence="4" type="ORF">ACFPKY_21505</name>
</gene>
<evidence type="ECO:0000256" key="1">
    <source>
        <dbReference type="ARBA" id="ARBA00023122"/>
    </source>
</evidence>
<feature type="domain" description="CBS" evidence="3">
    <location>
        <begin position="84"/>
        <end position="141"/>
    </location>
</feature>
<dbReference type="InterPro" id="IPR046342">
    <property type="entry name" value="CBS_dom_sf"/>
</dbReference>
<dbReference type="SMART" id="SM00116">
    <property type="entry name" value="CBS"/>
    <property type="match status" value="2"/>
</dbReference>
<dbReference type="SUPFAM" id="SSF54631">
    <property type="entry name" value="CBS-domain pair"/>
    <property type="match status" value="1"/>
</dbReference>
<organism evidence="4 5">
    <name type="scientific">Nocardioides caricicola</name>
    <dbReference type="NCBI Taxonomy" id="634770"/>
    <lineage>
        <taxon>Bacteria</taxon>
        <taxon>Bacillati</taxon>
        <taxon>Actinomycetota</taxon>
        <taxon>Actinomycetes</taxon>
        <taxon>Propionibacteriales</taxon>
        <taxon>Nocardioidaceae</taxon>
        <taxon>Nocardioides</taxon>
    </lineage>
</organism>